<reference evidence="7 8" key="1">
    <citation type="submission" date="2019-07" db="EMBL/GenBank/DDBJ databases">
        <title>Whole genome shotgun sequence of Knoellia locipacati NBRC 109775.</title>
        <authorList>
            <person name="Hosoyama A."/>
            <person name="Uohara A."/>
            <person name="Ohji S."/>
            <person name="Ichikawa N."/>
        </authorList>
    </citation>
    <scope>NUCLEOTIDE SEQUENCE [LARGE SCALE GENOMIC DNA]</scope>
    <source>
        <strain evidence="7 8">NBRC 109775</strain>
    </source>
</reference>
<evidence type="ECO:0000313" key="8">
    <source>
        <dbReference type="Proteomes" id="UP000321793"/>
    </source>
</evidence>
<feature type="transmembrane region" description="Helical" evidence="6">
    <location>
        <begin position="48"/>
        <end position="67"/>
    </location>
</feature>
<dbReference type="RefSeq" id="WP_147061518.1">
    <property type="nucleotide sequence ID" value="NZ_BAABDN010000001.1"/>
</dbReference>
<name>A0A512SVM8_9MICO</name>
<keyword evidence="5 6" id="KW-0472">Membrane</keyword>
<dbReference type="EMBL" id="BKBA01000001">
    <property type="protein sequence ID" value="GEQ11981.1"/>
    <property type="molecule type" value="Genomic_DNA"/>
</dbReference>
<feature type="transmembrane region" description="Helical" evidence="6">
    <location>
        <begin position="87"/>
        <end position="106"/>
    </location>
</feature>
<evidence type="ECO:0000256" key="2">
    <source>
        <dbReference type="ARBA" id="ARBA00007511"/>
    </source>
</evidence>
<protein>
    <submittedName>
        <fullName evidence="7">Tellurium resistance protein TerC</fullName>
    </submittedName>
</protein>
<dbReference type="Proteomes" id="UP000321793">
    <property type="component" value="Unassembled WGS sequence"/>
</dbReference>
<evidence type="ECO:0000256" key="3">
    <source>
        <dbReference type="ARBA" id="ARBA00022692"/>
    </source>
</evidence>
<keyword evidence="3 6" id="KW-0812">Transmembrane</keyword>
<keyword evidence="4 6" id="KW-1133">Transmembrane helix</keyword>
<feature type="transmembrane region" description="Helical" evidence="6">
    <location>
        <begin position="204"/>
        <end position="224"/>
    </location>
</feature>
<keyword evidence="8" id="KW-1185">Reference proteome</keyword>
<feature type="transmembrane region" description="Helical" evidence="6">
    <location>
        <begin position="18"/>
        <end position="36"/>
    </location>
</feature>
<sequence>MISLVPAASTPVVGTPTLWFLTIGAVLALFAVDFLVTRRPHEVSMREAVAWSAFYVAIPVAFGVWLWNAHGSQTGVEYYTGYLVEKSLSVDNLFVFMLLLTAFAVPKKYQQRVLLIGVAGALVLRGIFIALGAQLISSFSWAFLLFGAILLVTAVKVLRDALSHSDQAVDISSLRTVKLVRRFWPVTEEYRGTRMSVKENGRRILTPMALVVIAILGTDIVFAIDSVPAVYGITEDPYLVFATNAFALLGLRALYFVLQGALGSLVHLGHGLAAILAFIGVKLVLHWAHDVWAWVPTVPTLASLGVIVAILATAVTTSLIASRRQEERDRTERDEDRTPVA</sequence>
<dbReference type="NCBIfam" id="TIGR03718">
    <property type="entry name" value="R_switched_Alx"/>
    <property type="match status" value="1"/>
</dbReference>
<dbReference type="OrthoDB" id="5242957at2"/>
<organism evidence="7 8">
    <name type="scientific">Knoellia locipacati</name>
    <dbReference type="NCBI Taxonomy" id="882824"/>
    <lineage>
        <taxon>Bacteria</taxon>
        <taxon>Bacillati</taxon>
        <taxon>Actinomycetota</taxon>
        <taxon>Actinomycetes</taxon>
        <taxon>Micrococcales</taxon>
        <taxon>Intrasporangiaceae</taxon>
        <taxon>Knoellia</taxon>
    </lineage>
</organism>
<gene>
    <name evidence="7" type="ORF">KLO01_00280</name>
</gene>
<comment type="similarity">
    <text evidence="2">Belongs to the TerC family.</text>
</comment>
<dbReference type="PANTHER" id="PTHR30238:SF0">
    <property type="entry name" value="THYLAKOID MEMBRANE PROTEIN TERC, CHLOROPLASTIC"/>
    <property type="match status" value="1"/>
</dbReference>
<dbReference type="InterPro" id="IPR022369">
    <property type="entry name" value="Integral_membrane_TerC_rswitch"/>
</dbReference>
<dbReference type="PANTHER" id="PTHR30238">
    <property type="entry name" value="MEMBRANE BOUND PREDICTED REDOX MODULATOR"/>
    <property type="match status" value="1"/>
</dbReference>
<evidence type="ECO:0000256" key="1">
    <source>
        <dbReference type="ARBA" id="ARBA00004141"/>
    </source>
</evidence>
<feature type="transmembrane region" description="Helical" evidence="6">
    <location>
        <begin position="113"/>
        <end position="133"/>
    </location>
</feature>
<evidence type="ECO:0000256" key="6">
    <source>
        <dbReference type="SAM" id="Phobius"/>
    </source>
</evidence>
<evidence type="ECO:0000256" key="4">
    <source>
        <dbReference type="ARBA" id="ARBA00022989"/>
    </source>
</evidence>
<dbReference type="GO" id="GO:0016020">
    <property type="term" value="C:membrane"/>
    <property type="evidence" value="ECO:0007669"/>
    <property type="project" value="UniProtKB-SubCell"/>
</dbReference>
<evidence type="ECO:0000313" key="7">
    <source>
        <dbReference type="EMBL" id="GEQ11981.1"/>
    </source>
</evidence>
<evidence type="ECO:0000256" key="5">
    <source>
        <dbReference type="ARBA" id="ARBA00023136"/>
    </source>
</evidence>
<comment type="caution">
    <text evidence="7">The sequence shown here is derived from an EMBL/GenBank/DDBJ whole genome shotgun (WGS) entry which is preliminary data.</text>
</comment>
<comment type="subcellular location">
    <subcellularLocation>
        <location evidence="1">Membrane</location>
        <topology evidence="1">Multi-pass membrane protein</topology>
    </subcellularLocation>
</comment>
<dbReference type="AlphaFoldDB" id="A0A512SVM8"/>
<feature type="transmembrane region" description="Helical" evidence="6">
    <location>
        <begin position="239"/>
        <end position="258"/>
    </location>
</feature>
<feature type="transmembrane region" description="Helical" evidence="6">
    <location>
        <begin position="265"/>
        <end position="288"/>
    </location>
</feature>
<dbReference type="Pfam" id="PF03741">
    <property type="entry name" value="TerC"/>
    <property type="match status" value="1"/>
</dbReference>
<feature type="transmembrane region" description="Helical" evidence="6">
    <location>
        <begin position="139"/>
        <end position="158"/>
    </location>
</feature>
<proteinExistence type="inferred from homology"/>
<feature type="transmembrane region" description="Helical" evidence="6">
    <location>
        <begin position="300"/>
        <end position="321"/>
    </location>
</feature>
<accession>A0A512SVM8</accession>
<dbReference type="InterPro" id="IPR005496">
    <property type="entry name" value="Integral_membrane_TerC"/>
</dbReference>